<dbReference type="EMBL" id="JAHLKM010000010">
    <property type="protein sequence ID" value="MCQ4333641.1"/>
    <property type="molecule type" value="Genomic_DNA"/>
</dbReference>
<feature type="transmembrane region" description="Helical" evidence="1">
    <location>
        <begin position="6"/>
        <end position="25"/>
    </location>
</feature>
<comment type="caution">
    <text evidence="3">The sequence shown here is derived from an EMBL/GenBank/DDBJ whole genome shotgun (WGS) entry which is preliminary data.</text>
</comment>
<proteinExistence type="predicted"/>
<protein>
    <submittedName>
        <fullName evidence="3">EamA family transporter</fullName>
    </submittedName>
</protein>
<reference evidence="3" key="1">
    <citation type="journal article" date="2023" name="Front. Microbiol.">
        <title>Genomic-based phylogenetic and metabolic analyses of the genus Natronomonas, and description of Natronomonas aquatica sp. nov.</title>
        <authorList>
            <person name="Garcia-Roldan A."/>
            <person name="Duran-Viseras A."/>
            <person name="de la Haba R.R."/>
            <person name="Corral P."/>
            <person name="Sanchez-Porro C."/>
            <person name="Ventosa A."/>
        </authorList>
    </citation>
    <scope>NUCLEOTIDE SEQUENCE</scope>
    <source>
        <strain evidence="3">F2-12</strain>
    </source>
</reference>
<sequence length="139" mass="14586">MQYLWYALVALVAYTLVAPLVNVAMRDLPADVVVFVTNGILVIVALGIVLATDRPFVSMLTHEDAPYMYAAGICLAVGIIAYYRALAAGPVSVVVPIFGLFLVGSSVVGIVVLDEALTARKAIGIALAVVAVFLTTFEG</sequence>
<organism evidence="3 4">
    <name type="scientific">Natronomonas aquatica</name>
    <dbReference type="NCBI Taxonomy" id="2841590"/>
    <lineage>
        <taxon>Archaea</taxon>
        <taxon>Methanobacteriati</taxon>
        <taxon>Methanobacteriota</taxon>
        <taxon>Stenosarchaea group</taxon>
        <taxon>Halobacteria</taxon>
        <taxon>Halobacteriales</taxon>
        <taxon>Natronomonadaceae</taxon>
        <taxon>Natronomonas</taxon>
    </lineage>
</organism>
<dbReference type="SUPFAM" id="SSF103481">
    <property type="entry name" value="Multidrug resistance efflux transporter EmrE"/>
    <property type="match status" value="1"/>
</dbReference>
<dbReference type="Pfam" id="PF00892">
    <property type="entry name" value="EamA"/>
    <property type="match status" value="1"/>
</dbReference>
<dbReference type="AlphaFoldDB" id="A0A9R1D5Y8"/>
<feature type="transmembrane region" description="Helical" evidence="1">
    <location>
        <begin position="93"/>
        <end position="113"/>
    </location>
</feature>
<dbReference type="InterPro" id="IPR000620">
    <property type="entry name" value="EamA_dom"/>
</dbReference>
<keyword evidence="1" id="KW-1133">Transmembrane helix</keyword>
<dbReference type="Gene3D" id="1.10.3730.20">
    <property type="match status" value="1"/>
</dbReference>
<name>A0A9R1D5Y8_9EURY</name>
<evidence type="ECO:0000313" key="3">
    <source>
        <dbReference type="EMBL" id="MCQ4333641.1"/>
    </source>
</evidence>
<evidence type="ECO:0000256" key="1">
    <source>
        <dbReference type="SAM" id="Phobius"/>
    </source>
</evidence>
<feature type="transmembrane region" description="Helical" evidence="1">
    <location>
        <begin position="67"/>
        <end position="86"/>
    </location>
</feature>
<keyword evidence="1" id="KW-0472">Membrane</keyword>
<keyword evidence="1" id="KW-0812">Transmembrane</keyword>
<dbReference type="GO" id="GO:0016020">
    <property type="term" value="C:membrane"/>
    <property type="evidence" value="ECO:0007669"/>
    <property type="project" value="InterPro"/>
</dbReference>
<evidence type="ECO:0000313" key="4">
    <source>
        <dbReference type="Proteomes" id="UP001139494"/>
    </source>
</evidence>
<dbReference type="RefSeq" id="WP_256029667.1">
    <property type="nucleotide sequence ID" value="NZ_JAHLKM010000010.1"/>
</dbReference>
<dbReference type="InterPro" id="IPR037185">
    <property type="entry name" value="EmrE-like"/>
</dbReference>
<feature type="transmembrane region" description="Helical" evidence="1">
    <location>
        <begin position="119"/>
        <end position="137"/>
    </location>
</feature>
<dbReference type="Proteomes" id="UP001139494">
    <property type="component" value="Unassembled WGS sequence"/>
</dbReference>
<feature type="domain" description="EamA" evidence="2">
    <location>
        <begin position="4"/>
        <end position="136"/>
    </location>
</feature>
<feature type="transmembrane region" description="Helical" evidence="1">
    <location>
        <begin position="32"/>
        <end position="52"/>
    </location>
</feature>
<gene>
    <name evidence="3" type="ORF">KM295_09160</name>
</gene>
<evidence type="ECO:0000259" key="2">
    <source>
        <dbReference type="Pfam" id="PF00892"/>
    </source>
</evidence>
<accession>A0A9R1D5Y8</accession>
<keyword evidence="4" id="KW-1185">Reference proteome</keyword>